<protein>
    <submittedName>
        <fullName evidence="1">Uncharacterized protein</fullName>
    </submittedName>
</protein>
<name>A0ABQ9ZZQ6_9CRUS</name>
<gene>
    <name evidence="1" type="ORF">OUZ56_000442</name>
</gene>
<organism evidence="1 2">
    <name type="scientific">Daphnia magna</name>
    <dbReference type="NCBI Taxonomy" id="35525"/>
    <lineage>
        <taxon>Eukaryota</taxon>
        <taxon>Metazoa</taxon>
        <taxon>Ecdysozoa</taxon>
        <taxon>Arthropoda</taxon>
        <taxon>Crustacea</taxon>
        <taxon>Branchiopoda</taxon>
        <taxon>Diplostraca</taxon>
        <taxon>Cladocera</taxon>
        <taxon>Anomopoda</taxon>
        <taxon>Daphniidae</taxon>
        <taxon>Daphnia</taxon>
    </lineage>
</organism>
<keyword evidence="2" id="KW-1185">Reference proteome</keyword>
<evidence type="ECO:0000313" key="1">
    <source>
        <dbReference type="EMBL" id="KAK4018381.1"/>
    </source>
</evidence>
<reference evidence="1 2" key="1">
    <citation type="journal article" date="2023" name="Nucleic Acids Res.">
        <title>The hologenome of Daphnia magna reveals possible DNA methylation and microbiome-mediated evolution of the host genome.</title>
        <authorList>
            <person name="Chaturvedi A."/>
            <person name="Li X."/>
            <person name="Dhandapani V."/>
            <person name="Marshall H."/>
            <person name="Kissane S."/>
            <person name="Cuenca-Cambronero M."/>
            <person name="Asole G."/>
            <person name="Calvet F."/>
            <person name="Ruiz-Romero M."/>
            <person name="Marangio P."/>
            <person name="Guigo R."/>
            <person name="Rago D."/>
            <person name="Mirbahai L."/>
            <person name="Eastwood N."/>
            <person name="Colbourne J.K."/>
            <person name="Zhou J."/>
            <person name="Mallon E."/>
            <person name="Orsini L."/>
        </authorList>
    </citation>
    <scope>NUCLEOTIDE SEQUENCE [LARGE SCALE GENOMIC DNA]</scope>
    <source>
        <strain evidence="1">LRV0_1</strain>
    </source>
</reference>
<sequence>MTCAHSVSFNYPYKALYDYRDNRTHPTDLNYLDGPVIIIIIHTPFWYTVSVGNCTWIGAEIMVPEGKLILINDSAATGIRLRFVCYRV</sequence>
<comment type="caution">
    <text evidence="1">The sequence shown here is derived from an EMBL/GenBank/DDBJ whole genome shotgun (WGS) entry which is preliminary data.</text>
</comment>
<evidence type="ECO:0000313" key="2">
    <source>
        <dbReference type="Proteomes" id="UP001234178"/>
    </source>
</evidence>
<dbReference type="EMBL" id="JAOYFB010000036">
    <property type="protein sequence ID" value="KAK4018381.1"/>
    <property type="molecule type" value="Genomic_DNA"/>
</dbReference>
<dbReference type="Proteomes" id="UP001234178">
    <property type="component" value="Unassembled WGS sequence"/>
</dbReference>
<accession>A0ABQ9ZZQ6</accession>
<proteinExistence type="predicted"/>